<feature type="domain" description="Tyrosine-protein kinase G-rich" evidence="10">
    <location>
        <begin position="424"/>
        <end position="497"/>
    </location>
</feature>
<evidence type="ECO:0000256" key="2">
    <source>
        <dbReference type="ARBA" id="ARBA00022741"/>
    </source>
</evidence>
<dbReference type="InterPro" id="IPR032807">
    <property type="entry name" value="GNVR"/>
</dbReference>
<dbReference type="Pfam" id="PF13614">
    <property type="entry name" value="AAA_31"/>
    <property type="match status" value="1"/>
</dbReference>
<keyword evidence="1 11" id="KW-0808">Transferase</keyword>
<keyword evidence="8" id="KW-1133">Transmembrane helix</keyword>
<protein>
    <submittedName>
        <fullName evidence="11">Tyrosine-protein kinase Wzc</fullName>
        <ecNumber evidence="11">2.7.10.2</ecNumber>
    </submittedName>
</protein>
<dbReference type="InterPro" id="IPR025669">
    <property type="entry name" value="AAA_dom"/>
</dbReference>
<keyword evidence="6" id="KW-0175">Coiled coil</keyword>
<keyword evidence="12" id="KW-1185">Reference proteome</keyword>
<keyword evidence="2" id="KW-0547">Nucleotide-binding</keyword>
<evidence type="ECO:0000256" key="7">
    <source>
        <dbReference type="SAM" id="MobiDB-lite"/>
    </source>
</evidence>
<keyword evidence="8" id="KW-0472">Membrane</keyword>
<evidence type="ECO:0000313" key="12">
    <source>
        <dbReference type="Proteomes" id="UP000031843"/>
    </source>
</evidence>
<evidence type="ECO:0000256" key="3">
    <source>
        <dbReference type="ARBA" id="ARBA00022777"/>
    </source>
</evidence>
<evidence type="ECO:0000256" key="8">
    <source>
        <dbReference type="SAM" id="Phobius"/>
    </source>
</evidence>
<keyword evidence="4" id="KW-0067">ATP-binding</keyword>
<gene>
    <name evidence="11" type="ORF">RR42_s2857</name>
</gene>
<dbReference type="Pfam" id="PF13807">
    <property type="entry name" value="GNVR"/>
    <property type="match status" value="1"/>
</dbReference>
<evidence type="ECO:0000259" key="10">
    <source>
        <dbReference type="Pfam" id="PF13807"/>
    </source>
</evidence>
<evidence type="ECO:0000256" key="1">
    <source>
        <dbReference type="ARBA" id="ARBA00022679"/>
    </source>
</evidence>
<evidence type="ECO:0000256" key="4">
    <source>
        <dbReference type="ARBA" id="ARBA00022840"/>
    </source>
</evidence>
<organism evidence="11 12">
    <name type="scientific">Cupriavidus basilensis</name>
    <dbReference type="NCBI Taxonomy" id="68895"/>
    <lineage>
        <taxon>Bacteria</taxon>
        <taxon>Pseudomonadati</taxon>
        <taxon>Pseudomonadota</taxon>
        <taxon>Betaproteobacteria</taxon>
        <taxon>Burkholderiales</taxon>
        <taxon>Burkholderiaceae</taxon>
        <taxon>Cupriavidus</taxon>
    </lineage>
</organism>
<accession>A0A0C4YN14</accession>
<proteinExistence type="predicted"/>
<dbReference type="Proteomes" id="UP000031843">
    <property type="component" value="Chromosome secondary"/>
</dbReference>
<dbReference type="CDD" id="cd05387">
    <property type="entry name" value="BY-kinase"/>
    <property type="match status" value="1"/>
</dbReference>
<evidence type="ECO:0000256" key="5">
    <source>
        <dbReference type="ARBA" id="ARBA00023137"/>
    </source>
</evidence>
<name>A0A0C4YN14_9BURK</name>
<dbReference type="Pfam" id="PF23607">
    <property type="entry name" value="WZC_N"/>
    <property type="match status" value="1"/>
</dbReference>
<dbReference type="InterPro" id="IPR050445">
    <property type="entry name" value="Bact_polysacc_biosynth/exp"/>
</dbReference>
<dbReference type="InterPro" id="IPR005702">
    <property type="entry name" value="Wzc-like_C"/>
</dbReference>
<dbReference type="InterPro" id="IPR027417">
    <property type="entry name" value="P-loop_NTPase"/>
</dbReference>
<keyword evidence="3 11" id="KW-0418">Kinase</keyword>
<feature type="region of interest" description="Disordered" evidence="7">
    <location>
        <begin position="402"/>
        <end position="423"/>
    </location>
</feature>
<dbReference type="PANTHER" id="PTHR32309">
    <property type="entry name" value="TYROSINE-PROTEIN KINASE"/>
    <property type="match status" value="1"/>
</dbReference>
<keyword evidence="8" id="KW-0812">Transmembrane</keyword>
<dbReference type="Gene3D" id="3.40.50.300">
    <property type="entry name" value="P-loop containing nucleotide triphosphate hydrolases"/>
    <property type="match status" value="1"/>
</dbReference>
<dbReference type="GO" id="GO:0005524">
    <property type="term" value="F:ATP binding"/>
    <property type="evidence" value="ECO:0007669"/>
    <property type="project" value="UniProtKB-KW"/>
</dbReference>
<dbReference type="EMBL" id="CP010537">
    <property type="protein sequence ID" value="AJG24438.1"/>
    <property type="molecule type" value="Genomic_DNA"/>
</dbReference>
<dbReference type="KEGG" id="cbw:RR42_s2857"/>
<dbReference type="SUPFAM" id="SSF52540">
    <property type="entry name" value="P-loop containing nucleoside triphosphate hydrolases"/>
    <property type="match status" value="1"/>
</dbReference>
<dbReference type="GO" id="GO:0005886">
    <property type="term" value="C:plasma membrane"/>
    <property type="evidence" value="ECO:0007669"/>
    <property type="project" value="TreeGrafter"/>
</dbReference>
<dbReference type="EC" id="2.7.10.2" evidence="11"/>
<evidence type="ECO:0000259" key="9">
    <source>
        <dbReference type="Pfam" id="PF13614"/>
    </source>
</evidence>
<dbReference type="GO" id="GO:0004715">
    <property type="term" value="F:non-membrane spanning protein tyrosine kinase activity"/>
    <property type="evidence" value="ECO:0007669"/>
    <property type="project" value="UniProtKB-EC"/>
</dbReference>
<dbReference type="NCBIfam" id="TIGR01007">
    <property type="entry name" value="eps_fam"/>
    <property type="match status" value="1"/>
</dbReference>
<feature type="transmembrane region" description="Helical" evidence="8">
    <location>
        <begin position="35"/>
        <end position="58"/>
    </location>
</feature>
<feature type="domain" description="AAA" evidence="9">
    <location>
        <begin position="625"/>
        <end position="748"/>
    </location>
</feature>
<keyword evidence="5" id="KW-0829">Tyrosine-protein kinase</keyword>
<dbReference type="STRING" id="68895.RR42_s2857"/>
<evidence type="ECO:0000256" key="6">
    <source>
        <dbReference type="SAM" id="Coils"/>
    </source>
</evidence>
<reference evidence="11 12" key="1">
    <citation type="journal article" date="2015" name="Genome Announc.">
        <title>Complete Genome Sequence of Cupriavidus basilensis 4G11, Isolated from the Oak Ridge Field Research Center Site.</title>
        <authorList>
            <person name="Ray J."/>
            <person name="Waters R.J."/>
            <person name="Skerker J.M."/>
            <person name="Kuehl J.V."/>
            <person name="Price M.N."/>
            <person name="Huang J."/>
            <person name="Chakraborty R."/>
            <person name="Arkin A.P."/>
            <person name="Deutschbauer A."/>
        </authorList>
    </citation>
    <scope>NUCLEOTIDE SEQUENCE [LARGE SCALE GENOMIC DNA]</scope>
    <source>
        <strain evidence="11">4G11</strain>
    </source>
</reference>
<evidence type="ECO:0000313" key="11">
    <source>
        <dbReference type="EMBL" id="AJG24438.1"/>
    </source>
</evidence>
<dbReference type="PANTHER" id="PTHR32309:SF32">
    <property type="entry name" value="TYROSINE-PROTEIN KINASE ETK-RELATED"/>
    <property type="match status" value="1"/>
</dbReference>
<feature type="coiled-coil region" evidence="6">
    <location>
        <begin position="319"/>
        <end position="346"/>
    </location>
</feature>
<sequence>MHAGELSVITFTEVGLSPASRQPGSRVRWDTARALLDHAGWILAATLFGALCGALYAWSLPAMYQADVLVRPESARRLAPANAGQPADALRPDAMTSRAVLAPVVRETRLDIVAAPRTVPVAGTLWARFAGGARAGALSTPLSTPLAAPLESLSAYAWGGERIDLIALNVPDALLNQPLTLVALGDQRFRLLGEDGAVLLTGKVGDIARGNGVSLKLAQLTARAGTEFVVMRRDAVTAVELLARGLRLEAQRGTATATGPNGAEAGGAAGAAAGAAADAVRIVWRDADREHAAAVVNAVARSIVDTQVGHRREQDNQQLDFVSSELPRVKAELEAAEAALARYRARAGSLQPSQESQSYLSGSIEYQRQISGLRLERARLLRNYMPQSQEVRAIDEQIEQLRGDRRSMDSRRQGLSEAERESGALSRDVKVAEDMYMSLRRQAQLLSLAQSDQSSDVRLVDLAVAPALPVGPNRALATGLAALLGLLAGSGLAVLKSRASRGMQSAAAIEGSLALPMVGEVVFSPEQLELERKSLAQPRPLRAPVLSVCEPGQAVRLARGTDDAARASLRHCVSTASVHPGAACEDTVLHDRYLLARQYPHAPAVEGLRTLRASLHFAMDGAANHIVAITSACVGAGKTFGAVNLAVLAAQAGMRVLVVDADLRRARVAGQFGLEGTLGLADLLGGALTLHDAIQPTAVGGLWLLSAGTRPANPSELLMLPALREVLLTCAAGFDLVLVDTPPILAVADAALVSRVAGATLLFVRAGNTPQEKVAEALKYLDRAHANVIGGVLNGVQVRRSNRERCAETSDYLRASAPEDGTVPAWRIG</sequence>
<dbReference type="AlphaFoldDB" id="A0A0C4YN14"/>